<reference evidence="2 3" key="1">
    <citation type="submission" date="2019-05" db="EMBL/GenBank/DDBJ databases">
        <title>Another draft genome of Portunus trituberculatus and its Hox gene families provides insights of decapod evolution.</title>
        <authorList>
            <person name="Jeong J.-H."/>
            <person name="Song I."/>
            <person name="Kim S."/>
            <person name="Choi T."/>
            <person name="Kim D."/>
            <person name="Ryu S."/>
            <person name="Kim W."/>
        </authorList>
    </citation>
    <scope>NUCLEOTIDE SEQUENCE [LARGE SCALE GENOMIC DNA]</scope>
    <source>
        <tissue evidence="2">Muscle</tissue>
    </source>
</reference>
<name>A0A5B7E086_PORTR</name>
<dbReference type="Proteomes" id="UP000324222">
    <property type="component" value="Unassembled WGS sequence"/>
</dbReference>
<comment type="caution">
    <text evidence="2">The sequence shown here is derived from an EMBL/GenBank/DDBJ whole genome shotgun (WGS) entry which is preliminary data.</text>
</comment>
<proteinExistence type="predicted"/>
<organism evidence="2 3">
    <name type="scientific">Portunus trituberculatus</name>
    <name type="common">Swimming crab</name>
    <name type="synonym">Neptunus trituberculatus</name>
    <dbReference type="NCBI Taxonomy" id="210409"/>
    <lineage>
        <taxon>Eukaryota</taxon>
        <taxon>Metazoa</taxon>
        <taxon>Ecdysozoa</taxon>
        <taxon>Arthropoda</taxon>
        <taxon>Crustacea</taxon>
        <taxon>Multicrustacea</taxon>
        <taxon>Malacostraca</taxon>
        <taxon>Eumalacostraca</taxon>
        <taxon>Eucarida</taxon>
        <taxon>Decapoda</taxon>
        <taxon>Pleocyemata</taxon>
        <taxon>Brachyura</taxon>
        <taxon>Eubrachyura</taxon>
        <taxon>Portunoidea</taxon>
        <taxon>Portunidae</taxon>
        <taxon>Portuninae</taxon>
        <taxon>Portunus</taxon>
    </lineage>
</organism>
<feature type="chain" id="PRO_5022891903" evidence="1">
    <location>
        <begin position="21"/>
        <end position="167"/>
    </location>
</feature>
<keyword evidence="3" id="KW-1185">Reference proteome</keyword>
<dbReference type="EMBL" id="VSRR010001746">
    <property type="protein sequence ID" value="MPC27432.1"/>
    <property type="molecule type" value="Genomic_DNA"/>
</dbReference>
<evidence type="ECO:0000313" key="2">
    <source>
        <dbReference type="EMBL" id="MPC27432.1"/>
    </source>
</evidence>
<accession>A0A5B7E086</accession>
<dbReference type="AlphaFoldDB" id="A0A5B7E086"/>
<protein>
    <submittedName>
        <fullName evidence="2">Uncharacterized protein</fullName>
    </submittedName>
</protein>
<evidence type="ECO:0000313" key="3">
    <source>
        <dbReference type="Proteomes" id="UP000324222"/>
    </source>
</evidence>
<evidence type="ECO:0000256" key="1">
    <source>
        <dbReference type="SAM" id="SignalP"/>
    </source>
</evidence>
<gene>
    <name evidence="2" type="ORF">E2C01_020601</name>
</gene>
<feature type="signal peptide" evidence="1">
    <location>
        <begin position="1"/>
        <end position="20"/>
    </location>
</feature>
<keyword evidence="1" id="KW-0732">Signal</keyword>
<sequence>MMVVAAFIISLLMLNHYYTAQDRPSGGSDCTSQGLDATQLCSNHHYLGHPQVPQTSTKASTTPPITARLKEVKAAQRREARAAGHPLVSPGLRHVRGEESLLKMYKLPDPHHMADLNSSSSSSSSAKLSFVTPESVNYTPALGVKLRHNNCCSGILQLLPLHLGTTL</sequence>